<dbReference type="Gene3D" id="3.20.20.70">
    <property type="entry name" value="Aldolase class I"/>
    <property type="match status" value="1"/>
</dbReference>
<dbReference type="InterPro" id="IPR051799">
    <property type="entry name" value="NADH_flavin_oxidoreductase"/>
</dbReference>
<dbReference type="PANTHER" id="PTHR43656:SF2">
    <property type="entry name" value="BINDING OXIDOREDUCTASE, PUTATIVE (AFU_ORTHOLOGUE AFUA_2G08260)-RELATED"/>
    <property type="match status" value="1"/>
</dbReference>
<evidence type="ECO:0000313" key="3">
    <source>
        <dbReference type="EMBL" id="TBX86682.1"/>
    </source>
</evidence>
<dbReference type="GO" id="GO:0016491">
    <property type="term" value="F:oxidoreductase activity"/>
    <property type="evidence" value="ECO:0007669"/>
    <property type="project" value="UniProtKB-KW"/>
</dbReference>
<name>A0A8G2IWF8_RHILV</name>
<dbReference type="PANTHER" id="PTHR43656">
    <property type="entry name" value="BINDING OXIDOREDUCTASE, PUTATIVE (AFU_ORTHOLOGUE AFUA_2G08260)-RELATED"/>
    <property type="match status" value="1"/>
</dbReference>
<dbReference type="Proteomes" id="UP000291866">
    <property type="component" value="Unassembled WGS sequence"/>
</dbReference>
<evidence type="ECO:0000256" key="1">
    <source>
        <dbReference type="ARBA" id="ARBA00022630"/>
    </source>
</evidence>
<keyword evidence="2" id="KW-0560">Oxidoreductase</keyword>
<dbReference type="EMBL" id="SJLU01000022">
    <property type="protein sequence ID" value="TBX86682.1"/>
    <property type="molecule type" value="Genomic_DNA"/>
</dbReference>
<dbReference type="AlphaFoldDB" id="A0A8G2IWF8"/>
<accession>A0A8G2IWF8</accession>
<dbReference type="SUPFAM" id="SSF51395">
    <property type="entry name" value="FMN-linked oxidoreductases"/>
    <property type="match status" value="1"/>
</dbReference>
<organism evidence="3 4">
    <name type="scientific">Rhizobium leguminosarum bv. viciae</name>
    <dbReference type="NCBI Taxonomy" id="387"/>
    <lineage>
        <taxon>Bacteria</taxon>
        <taxon>Pseudomonadati</taxon>
        <taxon>Pseudomonadota</taxon>
        <taxon>Alphaproteobacteria</taxon>
        <taxon>Hyphomicrobiales</taxon>
        <taxon>Rhizobiaceae</taxon>
        <taxon>Rhizobium/Agrobacterium group</taxon>
        <taxon>Rhizobium</taxon>
    </lineage>
</organism>
<evidence type="ECO:0000313" key="4">
    <source>
        <dbReference type="Proteomes" id="UP000291866"/>
    </source>
</evidence>
<protein>
    <submittedName>
        <fullName evidence="3">NADH:flavin oxidoreductase</fullName>
    </submittedName>
</protein>
<gene>
    <name evidence="3" type="ORF">E0H31_31370</name>
</gene>
<sequence>MTPTAIQLNTPLPLPCGATLPNRLGKSAMTEGCADAQGRATEYHERVYRLWGQGGTGLLMT</sequence>
<feature type="non-terminal residue" evidence="3">
    <location>
        <position position="61"/>
    </location>
</feature>
<proteinExistence type="predicted"/>
<evidence type="ECO:0000256" key="2">
    <source>
        <dbReference type="ARBA" id="ARBA00023002"/>
    </source>
</evidence>
<keyword evidence="1" id="KW-0285">Flavoprotein</keyword>
<dbReference type="InterPro" id="IPR013785">
    <property type="entry name" value="Aldolase_TIM"/>
</dbReference>
<reference evidence="3 4" key="1">
    <citation type="submission" date="2019-02" db="EMBL/GenBank/DDBJ databases">
        <title>The competitiveness to form nodules shapes the capacities of Rhizobium leguminosarum sv viciae communities to promote symbiosis with specific hosts.</title>
        <authorList>
            <person name="Boivin S."/>
            <person name="Lepetit M."/>
        </authorList>
    </citation>
    <scope>NUCLEOTIDE SEQUENCE [LARGE SCALE GENOMIC DNA]</scope>
    <source>
        <strain evidence="3 4">SPF4F3</strain>
    </source>
</reference>
<comment type="caution">
    <text evidence="3">The sequence shown here is derived from an EMBL/GenBank/DDBJ whole genome shotgun (WGS) entry which is preliminary data.</text>
</comment>